<reference evidence="1 2" key="1">
    <citation type="submission" date="2011-12" db="EMBL/GenBank/DDBJ databases">
        <title>Whole genome shotgun sequence of Gordonia effusa NBRC 100432.</title>
        <authorList>
            <person name="Yoshida I."/>
            <person name="Takarada H."/>
            <person name="Hosoyama A."/>
            <person name="Tsuchikane K."/>
            <person name="Katsumata H."/>
            <person name="Yamazaki S."/>
            <person name="Fujita N."/>
        </authorList>
    </citation>
    <scope>NUCLEOTIDE SEQUENCE [LARGE SCALE GENOMIC DNA]</scope>
    <source>
        <strain evidence="1 2">NBRC 100432</strain>
    </source>
</reference>
<dbReference type="Proteomes" id="UP000035034">
    <property type="component" value="Unassembled WGS sequence"/>
</dbReference>
<evidence type="ECO:0000313" key="2">
    <source>
        <dbReference type="Proteomes" id="UP000035034"/>
    </source>
</evidence>
<proteinExistence type="predicted"/>
<dbReference type="AlphaFoldDB" id="H0R558"/>
<keyword evidence="2" id="KW-1185">Reference proteome</keyword>
<dbReference type="RefSeq" id="WP_007319544.1">
    <property type="nucleotide sequence ID" value="NZ_BAEH01000106.1"/>
</dbReference>
<dbReference type="EMBL" id="BAEH01000106">
    <property type="protein sequence ID" value="GAB20209.1"/>
    <property type="molecule type" value="Genomic_DNA"/>
</dbReference>
<gene>
    <name evidence="1" type="ORF">GOEFS_106_01070</name>
</gene>
<sequence>MTREILLDGWTTKISGTGDWLATFSESMLPIEGVEIVARRRANEALDYLCAVEFLDAVLSGAEDDFLSWGTDPDTQSATLRVTAISSVLLSLVHK</sequence>
<evidence type="ECO:0000313" key="1">
    <source>
        <dbReference type="EMBL" id="GAB20209.1"/>
    </source>
</evidence>
<comment type="caution">
    <text evidence="1">The sequence shown here is derived from an EMBL/GenBank/DDBJ whole genome shotgun (WGS) entry which is preliminary data.</text>
</comment>
<protein>
    <submittedName>
        <fullName evidence="1">Uncharacterized protein</fullName>
    </submittedName>
</protein>
<name>H0R558_9ACTN</name>
<accession>H0R558</accession>
<organism evidence="1 2">
    <name type="scientific">Gordonia effusa NBRC 100432</name>
    <dbReference type="NCBI Taxonomy" id="1077974"/>
    <lineage>
        <taxon>Bacteria</taxon>
        <taxon>Bacillati</taxon>
        <taxon>Actinomycetota</taxon>
        <taxon>Actinomycetes</taxon>
        <taxon>Mycobacteriales</taxon>
        <taxon>Gordoniaceae</taxon>
        <taxon>Gordonia</taxon>
    </lineage>
</organism>